<proteinExistence type="predicted"/>
<protein>
    <recommendedName>
        <fullName evidence="3">DUF2188 domain-containing protein</fullName>
    </recommendedName>
</protein>
<reference evidence="1 2" key="1">
    <citation type="submission" date="2020-08" db="EMBL/GenBank/DDBJ databases">
        <title>Genome sequence of Sphingomonas daechungensis KACC 18115T.</title>
        <authorList>
            <person name="Hyun D.-W."/>
            <person name="Bae J.-W."/>
        </authorList>
    </citation>
    <scope>NUCLEOTIDE SEQUENCE [LARGE SCALE GENOMIC DNA]</scope>
    <source>
        <strain evidence="1 2">KACC 18115</strain>
    </source>
</reference>
<name>A0ABX6T0W0_9SPHN</name>
<gene>
    <name evidence="1" type="ORF">H9L15_08540</name>
</gene>
<dbReference type="EMBL" id="CP060780">
    <property type="protein sequence ID" value="QNP42368.1"/>
    <property type="molecule type" value="Genomic_DNA"/>
</dbReference>
<keyword evidence="2" id="KW-1185">Reference proteome</keyword>
<sequence length="62" mass="6863">MSCTSGRIVAVQDGRAQFKAIMSHGDGEPSEHLFATMAEAEAFVRRNTPRPPERDTTYDHQG</sequence>
<dbReference type="RefSeq" id="WP_187713801.1">
    <property type="nucleotide sequence ID" value="NZ_CP060780.1"/>
</dbReference>
<accession>A0ABX6T0W0</accession>
<evidence type="ECO:0008006" key="3">
    <source>
        <dbReference type="Google" id="ProtNLM"/>
    </source>
</evidence>
<evidence type="ECO:0000313" key="2">
    <source>
        <dbReference type="Proteomes" id="UP000516134"/>
    </source>
</evidence>
<evidence type="ECO:0000313" key="1">
    <source>
        <dbReference type="EMBL" id="QNP42368.1"/>
    </source>
</evidence>
<dbReference type="Proteomes" id="UP000516134">
    <property type="component" value="Chromosome"/>
</dbReference>
<organism evidence="1 2">
    <name type="scientific">Sphingomonas daechungensis</name>
    <dbReference type="NCBI Taxonomy" id="1176646"/>
    <lineage>
        <taxon>Bacteria</taxon>
        <taxon>Pseudomonadati</taxon>
        <taxon>Pseudomonadota</taxon>
        <taxon>Alphaproteobacteria</taxon>
        <taxon>Sphingomonadales</taxon>
        <taxon>Sphingomonadaceae</taxon>
        <taxon>Sphingomonas</taxon>
    </lineage>
</organism>